<evidence type="ECO:0000313" key="2">
    <source>
        <dbReference type="EMBL" id="GAH17598.1"/>
    </source>
</evidence>
<name>X1FA23_9ZZZZ</name>
<proteinExistence type="predicted"/>
<dbReference type="AlphaFoldDB" id="X1FA23"/>
<reference evidence="2" key="1">
    <citation type="journal article" date="2014" name="Front. Microbiol.">
        <title>High frequency of phylogenetically diverse reductive dehalogenase-homologous genes in deep subseafloor sedimentary metagenomes.</title>
        <authorList>
            <person name="Kawai M."/>
            <person name="Futagami T."/>
            <person name="Toyoda A."/>
            <person name="Takaki Y."/>
            <person name="Nishi S."/>
            <person name="Hori S."/>
            <person name="Arai W."/>
            <person name="Tsubouchi T."/>
            <person name="Morono Y."/>
            <person name="Uchiyama I."/>
            <person name="Ito T."/>
            <person name="Fujiyama A."/>
            <person name="Inagaki F."/>
            <person name="Takami H."/>
        </authorList>
    </citation>
    <scope>NUCLEOTIDE SEQUENCE</scope>
    <source>
        <strain evidence="2">Expedition CK06-06</strain>
    </source>
</reference>
<protein>
    <submittedName>
        <fullName evidence="2">Uncharacterized protein</fullName>
    </submittedName>
</protein>
<keyword evidence="1" id="KW-0812">Transmembrane</keyword>
<evidence type="ECO:0000256" key="1">
    <source>
        <dbReference type="SAM" id="Phobius"/>
    </source>
</evidence>
<comment type="caution">
    <text evidence="2">The sequence shown here is derived from an EMBL/GenBank/DDBJ whole genome shotgun (WGS) entry which is preliminary data.</text>
</comment>
<organism evidence="2">
    <name type="scientific">marine sediment metagenome</name>
    <dbReference type="NCBI Taxonomy" id="412755"/>
    <lineage>
        <taxon>unclassified sequences</taxon>
        <taxon>metagenomes</taxon>
        <taxon>ecological metagenomes</taxon>
    </lineage>
</organism>
<dbReference type="EMBL" id="BART01031829">
    <property type="protein sequence ID" value="GAH17598.1"/>
    <property type="molecule type" value="Genomic_DNA"/>
</dbReference>
<sequence length="74" mass="8311">ATFLKKGASISNVIVFLSAWACIKIPQEMVELQFLGLNFMASRLILTIVFVSLMGVAIEHMIERSNKKVIESKR</sequence>
<feature type="transmembrane region" description="Helical" evidence="1">
    <location>
        <begin position="37"/>
        <end position="58"/>
    </location>
</feature>
<gene>
    <name evidence="2" type="ORF">S01H4_55193</name>
</gene>
<keyword evidence="1" id="KW-1133">Transmembrane helix</keyword>
<accession>X1FA23</accession>
<feature type="non-terminal residue" evidence="2">
    <location>
        <position position="1"/>
    </location>
</feature>
<keyword evidence="1" id="KW-0472">Membrane</keyword>